<feature type="region of interest" description="Disordered" evidence="2">
    <location>
        <begin position="469"/>
        <end position="493"/>
    </location>
</feature>
<evidence type="ECO:0000256" key="1">
    <source>
        <dbReference type="ARBA" id="ARBA00022612"/>
    </source>
</evidence>
<evidence type="ECO:0000256" key="2">
    <source>
        <dbReference type="SAM" id="MobiDB-lite"/>
    </source>
</evidence>
<evidence type="ECO:0000313" key="4">
    <source>
        <dbReference type="EMBL" id="QJA60503.1"/>
    </source>
</evidence>
<evidence type="ECO:0000259" key="3">
    <source>
        <dbReference type="Pfam" id="PF17289"/>
    </source>
</evidence>
<dbReference type="EMBL" id="MT141411">
    <property type="protein sequence ID" value="QJA60503.1"/>
    <property type="molecule type" value="Genomic_DNA"/>
</dbReference>
<dbReference type="Gene3D" id="3.30.420.240">
    <property type="match status" value="1"/>
</dbReference>
<dbReference type="Pfam" id="PF03237">
    <property type="entry name" value="Terminase_6N"/>
    <property type="match status" value="1"/>
</dbReference>
<keyword evidence="1" id="KW-1188">Viral release from host cell</keyword>
<dbReference type="InterPro" id="IPR027417">
    <property type="entry name" value="P-loop_NTPase"/>
</dbReference>
<reference evidence="4" key="1">
    <citation type="submission" date="2020-03" db="EMBL/GenBank/DDBJ databases">
        <title>The deep terrestrial virosphere.</title>
        <authorList>
            <person name="Holmfeldt K."/>
            <person name="Nilsson E."/>
            <person name="Simone D."/>
            <person name="Lopez-Fernandez M."/>
            <person name="Wu X."/>
            <person name="de Brujin I."/>
            <person name="Lundin D."/>
            <person name="Andersson A."/>
            <person name="Bertilsson S."/>
            <person name="Dopson M."/>
        </authorList>
    </citation>
    <scope>NUCLEOTIDE SEQUENCE</scope>
    <source>
        <strain evidence="4">MM415B01106</strain>
    </source>
</reference>
<dbReference type="Pfam" id="PF17289">
    <property type="entry name" value="Terminase_6C"/>
    <property type="match status" value="1"/>
</dbReference>
<dbReference type="InterPro" id="IPR035421">
    <property type="entry name" value="Terminase_6C"/>
</dbReference>
<dbReference type="Gene3D" id="3.40.50.300">
    <property type="entry name" value="P-loop containing nucleotide triphosphate hydrolases"/>
    <property type="match status" value="1"/>
</dbReference>
<accession>A0A6M3ISR7</accession>
<protein>
    <submittedName>
        <fullName evidence="4">Putative terminase</fullName>
    </submittedName>
</protein>
<sequence length="515" mass="58683">MRKGNAKILPPNPDALFLPYQERWVDDKSRLKLMEKGRQIGISWCTAYPTVERTAAAAARWDQWVSSRDEIQARLFLEDCKMWARMFDLVAQDLGEVVIDAKKKLTALVLRFATGRSIYSMSSNPDAQAGKRGARVLDEFALLGDPRQMWTVAYPGLTWGGLLEVISTHRGTRNYFNELIREINEKGNPKKISHHKITLEDALNQGFLYKLQQSLPEDAEQQAMDEQEYFDFVKSGCADEESFLQEYMCIPGDDDAAFLEYDLIASCEYGRDDAWRIDRPPETYEAGRYYAGLDIGRKKDLTVLWVLEELGDVLYTRAVIAMKNMSKPDQEKIIWPWLPMMTRTCFDYTGLGIGWGDDAKRKFGEYKIENLTFTPKVKEELAYPVRGRMEDKKLRIPFDPDVRADLRGVTKQTTAAGNIRFTAERTQDGHSDRFWALALACHAKGKKSPIAYAGADPETRTRAVAELRAEREGLSASRSRQAGPEFEAPGKARRVFKGQLSEGIVRQTLRQDARI</sequence>
<name>A0A6M3ISR7_9ZZZZ</name>
<dbReference type="AlphaFoldDB" id="A0A6M3ISR7"/>
<proteinExistence type="predicted"/>
<organism evidence="4">
    <name type="scientific">viral metagenome</name>
    <dbReference type="NCBI Taxonomy" id="1070528"/>
    <lineage>
        <taxon>unclassified sequences</taxon>
        <taxon>metagenomes</taxon>
        <taxon>organismal metagenomes</taxon>
    </lineage>
</organism>
<gene>
    <name evidence="4" type="ORF">MM415B01106_0010</name>
</gene>
<feature type="domain" description="Terminase large subunit gp17-like C-terminal" evidence="3">
    <location>
        <begin position="292"/>
        <end position="443"/>
    </location>
</feature>